<dbReference type="Proteomes" id="UP000482800">
    <property type="component" value="Unassembled WGS sequence"/>
</dbReference>
<evidence type="ECO:0000313" key="4">
    <source>
        <dbReference type="Proteomes" id="UP000482800"/>
    </source>
</evidence>
<keyword evidence="1" id="KW-0812">Transmembrane</keyword>
<organism evidence="3 4">
    <name type="scientific">Phytohabitans houttuyneae</name>
    <dbReference type="NCBI Taxonomy" id="1076126"/>
    <lineage>
        <taxon>Bacteria</taxon>
        <taxon>Bacillati</taxon>
        <taxon>Actinomycetota</taxon>
        <taxon>Actinomycetes</taxon>
        <taxon>Micromonosporales</taxon>
        <taxon>Micromonosporaceae</taxon>
    </lineage>
</organism>
<keyword evidence="1" id="KW-0472">Membrane</keyword>
<keyword evidence="4" id="KW-1185">Reference proteome</keyword>
<sequence>MLARVRAGLTGRLRRLTAAGDAGSSTAEAVLVTPLLVAVLMLVVLCGRLVSAQIDLQAAASAAARSASIARSEAAARVEADRTARDTLAARGVTCRQVTVTVSTGGLRPGGAVTVTVSCTVPLADLALLSVPGSRTVQASATSPVDAWRGVALGLANADRSGRPAASTDRHHGPAFV</sequence>
<gene>
    <name evidence="3" type="ORF">Phou_090540</name>
</gene>
<evidence type="ECO:0000313" key="3">
    <source>
        <dbReference type="EMBL" id="GFJ84874.1"/>
    </source>
</evidence>
<reference evidence="3 4" key="2">
    <citation type="submission" date="2020-03" db="EMBL/GenBank/DDBJ databases">
        <authorList>
            <person name="Ichikawa N."/>
            <person name="Kimura A."/>
            <person name="Kitahashi Y."/>
            <person name="Uohara A."/>
        </authorList>
    </citation>
    <scope>NUCLEOTIDE SEQUENCE [LARGE SCALE GENOMIC DNA]</scope>
    <source>
        <strain evidence="3 4">NBRC 108639</strain>
    </source>
</reference>
<keyword evidence="1" id="KW-1133">Transmembrane helix</keyword>
<dbReference type="InterPro" id="IPR012495">
    <property type="entry name" value="TadE-like_dom"/>
</dbReference>
<proteinExistence type="predicted"/>
<name>A0A6V8KLZ9_9ACTN</name>
<protein>
    <recommendedName>
        <fullName evidence="2">TadE-like domain-containing protein</fullName>
    </recommendedName>
</protein>
<accession>A0A6V8KLZ9</accession>
<dbReference type="Pfam" id="PF07811">
    <property type="entry name" value="TadE"/>
    <property type="match status" value="1"/>
</dbReference>
<comment type="caution">
    <text evidence="3">The sequence shown here is derived from an EMBL/GenBank/DDBJ whole genome shotgun (WGS) entry which is preliminary data.</text>
</comment>
<reference evidence="3 4" key="1">
    <citation type="submission" date="2020-03" db="EMBL/GenBank/DDBJ databases">
        <title>Whole genome shotgun sequence of Phytohabitans houttuyneae NBRC 108639.</title>
        <authorList>
            <person name="Komaki H."/>
            <person name="Tamura T."/>
        </authorList>
    </citation>
    <scope>NUCLEOTIDE SEQUENCE [LARGE SCALE GENOMIC DNA]</scope>
    <source>
        <strain evidence="3 4">NBRC 108639</strain>
    </source>
</reference>
<feature type="transmembrane region" description="Helical" evidence="1">
    <location>
        <begin position="29"/>
        <end position="50"/>
    </location>
</feature>
<dbReference type="EMBL" id="BLPF01000004">
    <property type="protein sequence ID" value="GFJ84874.1"/>
    <property type="molecule type" value="Genomic_DNA"/>
</dbReference>
<dbReference type="RefSeq" id="WP_173069655.1">
    <property type="nucleotide sequence ID" value="NZ_BAABGO010000035.1"/>
</dbReference>
<evidence type="ECO:0000256" key="1">
    <source>
        <dbReference type="SAM" id="Phobius"/>
    </source>
</evidence>
<dbReference type="AlphaFoldDB" id="A0A6V8KLZ9"/>
<feature type="domain" description="TadE-like" evidence="2">
    <location>
        <begin position="23"/>
        <end position="65"/>
    </location>
</feature>
<evidence type="ECO:0000259" key="2">
    <source>
        <dbReference type="Pfam" id="PF07811"/>
    </source>
</evidence>